<sequence length="110" mass="12501">MVRNFLKSGFLTLLLVLFVGTEFHTHAEKETRTFSQSSYSAYQNSKQAPACPICQFQRDTHSIWNPDFLTQNSFSIFQKEKLAPSKILIPFSNFVQIQLGRAPPLSTSIS</sequence>
<organism evidence="1 2">
    <name type="scientific">Leptospira weilii serovar Topaz str. LT2116</name>
    <dbReference type="NCBI Taxonomy" id="1088540"/>
    <lineage>
        <taxon>Bacteria</taxon>
        <taxon>Pseudomonadati</taxon>
        <taxon>Spirochaetota</taxon>
        <taxon>Spirochaetia</taxon>
        <taxon>Leptospirales</taxon>
        <taxon>Leptospiraceae</taxon>
        <taxon>Leptospira</taxon>
    </lineage>
</organism>
<dbReference type="Proteomes" id="UP000011770">
    <property type="component" value="Unassembled WGS sequence"/>
</dbReference>
<proteinExistence type="predicted"/>
<evidence type="ECO:0000313" key="1">
    <source>
        <dbReference type="EMBL" id="EMF83366.1"/>
    </source>
</evidence>
<gene>
    <name evidence="1" type="ORF">LEP1GSC188_1969</name>
</gene>
<comment type="caution">
    <text evidence="1">The sequence shown here is derived from an EMBL/GenBank/DDBJ whole genome shotgun (WGS) entry which is preliminary data.</text>
</comment>
<dbReference type="EMBL" id="AHOR02000013">
    <property type="protein sequence ID" value="EMF83366.1"/>
    <property type="molecule type" value="Genomic_DNA"/>
</dbReference>
<accession>M3H2J7</accession>
<dbReference type="NCBIfam" id="NF047702">
    <property type="entry name" value="LIC10965_fam"/>
    <property type="match status" value="1"/>
</dbReference>
<evidence type="ECO:0000313" key="2">
    <source>
        <dbReference type="Proteomes" id="UP000011770"/>
    </source>
</evidence>
<name>M3H2J7_9LEPT</name>
<protein>
    <submittedName>
        <fullName evidence="1">Uncharacterized protein</fullName>
    </submittedName>
</protein>
<reference evidence="1 2" key="1">
    <citation type="submission" date="2013-01" db="EMBL/GenBank/DDBJ databases">
        <authorList>
            <person name="Harkins D.M."/>
            <person name="Durkin A.S."/>
            <person name="Brinkac L.M."/>
            <person name="Haft D.H."/>
            <person name="Selengut J.D."/>
            <person name="Sanka R."/>
            <person name="DePew J."/>
            <person name="Purushe J."/>
            <person name="Tulsiani S.M."/>
            <person name="Graham G.C."/>
            <person name="Burns M.-A."/>
            <person name="Dohnt M.F."/>
            <person name="Smythe L.D."/>
            <person name="McKay D.B."/>
            <person name="Craig S.B."/>
            <person name="Vinetz J.M."/>
            <person name="Sutton G.G."/>
            <person name="Nierman W.C."/>
            <person name="Fouts D.E."/>
        </authorList>
    </citation>
    <scope>NUCLEOTIDE SEQUENCE [LARGE SCALE GENOMIC DNA]</scope>
    <source>
        <strain evidence="1 2">LT2116</strain>
    </source>
</reference>
<dbReference type="AlphaFoldDB" id="M3H2J7"/>